<keyword evidence="3" id="KW-1185">Reference proteome</keyword>
<dbReference type="AlphaFoldDB" id="A0AAE1Q4B2"/>
<gene>
    <name evidence="2" type="ORF">Pmani_009093</name>
</gene>
<organism evidence="2 3">
    <name type="scientific">Petrolisthes manimaculis</name>
    <dbReference type="NCBI Taxonomy" id="1843537"/>
    <lineage>
        <taxon>Eukaryota</taxon>
        <taxon>Metazoa</taxon>
        <taxon>Ecdysozoa</taxon>
        <taxon>Arthropoda</taxon>
        <taxon>Crustacea</taxon>
        <taxon>Multicrustacea</taxon>
        <taxon>Malacostraca</taxon>
        <taxon>Eumalacostraca</taxon>
        <taxon>Eucarida</taxon>
        <taxon>Decapoda</taxon>
        <taxon>Pleocyemata</taxon>
        <taxon>Anomura</taxon>
        <taxon>Galatheoidea</taxon>
        <taxon>Porcellanidae</taxon>
        <taxon>Petrolisthes</taxon>
    </lineage>
</organism>
<sequence>MNEAALELVAGVNTTVVWVTSALHFVVSSAAAIVVDSKGQISLPTTHQIQEVLERWWVEVVWWLGVTPLQTNVLRALVIILVVNCGLITFFWHIYSKRITHTLSFNSLRIVEDILKRNTNFKLPKDHSSRT</sequence>
<evidence type="ECO:0000313" key="3">
    <source>
        <dbReference type="Proteomes" id="UP001292094"/>
    </source>
</evidence>
<evidence type="ECO:0000313" key="2">
    <source>
        <dbReference type="EMBL" id="KAK4320025.1"/>
    </source>
</evidence>
<keyword evidence="1" id="KW-1133">Transmembrane helix</keyword>
<protein>
    <submittedName>
        <fullName evidence="2">Uncharacterized protein</fullName>
    </submittedName>
</protein>
<reference evidence="2" key="1">
    <citation type="submission" date="2023-11" db="EMBL/GenBank/DDBJ databases">
        <title>Genome assemblies of two species of porcelain crab, Petrolisthes cinctipes and Petrolisthes manimaculis (Anomura: Porcellanidae).</title>
        <authorList>
            <person name="Angst P."/>
        </authorList>
    </citation>
    <scope>NUCLEOTIDE SEQUENCE</scope>
    <source>
        <strain evidence="2">PB745_02</strain>
        <tissue evidence="2">Gill</tissue>
    </source>
</reference>
<feature type="transmembrane region" description="Helical" evidence="1">
    <location>
        <begin position="73"/>
        <end position="95"/>
    </location>
</feature>
<dbReference type="Proteomes" id="UP001292094">
    <property type="component" value="Unassembled WGS sequence"/>
</dbReference>
<name>A0AAE1Q4B2_9EUCA</name>
<accession>A0AAE1Q4B2</accession>
<proteinExistence type="predicted"/>
<keyword evidence="1" id="KW-0472">Membrane</keyword>
<evidence type="ECO:0000256" key="1">
    <source>
        <dbReference type="SAM" id="Phobius"/>
    </source>
</evidence>
<dbReference type="EMBL" id="JAWZYT010000700">
    <property type="protein sequence ID" value="KAK4320025.1"/>
    <property type="molecule type" value="Genomic_DNA"/>
</dbReference>
<keyword evidence="1" id="KW-0812">Transmembrane</keyword>
<comment type="caution">
    <text evidence="2">The sequence shown here is derived from an EMBL/GenBank/DDBJ whole genome shotgun (WGS) entry which is preliminary data.</text>
</comment>